<dbReference type="Pfam" id="PF03466">
    <property type="entry name" value="LysR_substrate"/>
    <property type="match status" value="1"/>
</dbReference>
<evidence type="ECO:0000313" key="7">
    <source>
        <dbReference type="Proteomes" id="UP000203589"/>
    </source>
</evidence>
<reference evidence="6 7" key="1">
    <citation type="submission" date="2017-07" db="EMBL/GenBank/DDBJ databases">
        <title>Genome Sequence of Antarctobacter heliothermus Strain SMS3 Isolated from a culture of the Diatom Skeletonema marinoi.</title>
        <authorList>
            <person name="Topel M."/>
            <person name="Pinder M.I.M."/>
            <person name="Johansson O.N."/>
            <person name="Kourtchenko O."/>
            <person name="Godhe A."/>
            <person name="Clarke A.K."/>
        </authorList>
    </citation>
    <scope>NUCLEOTIDE SEQUENCE [LARGE SCALE GENOMIC DNA]</scope>
    <source>
        <strain evidence="6 7">SMS3</strain>
        <plasmid evidence="7">Plasmid psms3-3</plasmid>
    </source>
</reference>
<organism evidence="6 7">
    <name type="scientific">Antarctobacter heliothermus</name>
    <dbReference type="NCBI Taxonomy" id="74033"/>
    <lineage>
        <taxon>Bacteria</taxon>
        <taxon>Pseudomonadati</taxon>
        <taxon>Pseudomonadota</taxon>
        <taxon>Alphaproteobacteria</taxon>
        <taxon>Rhodobacterales</taxon>
        <taxon>Roseobacteraceae</taxon>
        <taxon>Antarctobacter</taxon>
    </lineage>
</organism>
<dbReference type="InterPro" id="IPR000847">
    <property type="entry name" value="LysR_HTH_N"/>
</dbReference>
<dbReference type="RefSeq" id="WP_094037744.1">
    <property type="nucleotide sequence ID" value="NZ_CP022543.1"/>
</dbReference>
<evidence type="ECO:0000256" key="2">
    <source>
        <dbReference type="ARBA" id="ARBA00023015"/>
    </source>
</evidence>
<dbReference type="PRINTS" id="PR00039">
    <property type="entry name" value="HTHLYSR"/>
</dbReference>
<sequence>MRSSISQLSLHKLEVFCTVAELGSVSHAAERLGIAQPVVSAHLKALSEKVGTQLTRRNGRSIALTEDGQRVLKWAREVTFRTLEIERELIESRSGLRGKAVIGASLSIGSYVLPSVVAEFQLKHPNADIAVLTGTPAFVMDAVQDGRCDFAFLILDPKRDLSGFEADALRAERLLLLKDPRTPLPSSVTAEMLCGLPFVTAQTGTPRRELEEIALRKYGLSRNHVTIEFGTAEAMKQGVRSGMGVAFLFENAVIDELRYGVLEVVETPGLDFQIPSYLLRRKRKQLNRYQTQLMHELTRALQETKAVPAT</sequence>
<dbReference type="InterPro" id="IPR036390">
    <property type="entry name" value="WH_DNA-bd_sf"/>
</dbReference>
<dbReference type="GO" id="GO:0000976">
    <property type="term" value="F:transcription cis-regulatory region binding"/>
    <property type="evidence" value="ECO:0007669"/>
    <property type="project" value="TreeGrafter"/>
</dbReference>
<dbReference type="AlphaFoldDB" id="A0A222ECK1"/>
<dbReference type="SUPFAM" id="SSF53850">
    <property type="entry name" value="Periplasmic binding protein-like II"/>
    <property type="match status" value="1"/>
</dbReference>
<evidence type="ECO:0000256" key="3">
    <source>
        <dbReference type="ARBA" id="ARBA00023125"/>
    </source>
</evidence>
<proteinExistence type="inferred from homology"/>
<dbReference type="SUPFAM" id="SSF46785">
    <property type="entry name" value="Winged helix' DNA-binding domain"/>
    <property type="match status" value="1"/>
</dbReference>
<dbReference type="Pfam" id="PF00126">
    <property type="entry name" value="HTH_1"/>
    <property type="match status" value="1"/>
</dbReference>
<dbReference type="Gene3D" id="3.40.190.290">
    <property type="match status" value="1"/>
</dbReference>
<protein>
    <submittedName>
        <fullName evidence="6">HTH-type transcriptional activator CmpR</fullName>
    </submittedName>
</protein>
<evidence type="ECO:0000256" key="1">
    <source>
        <dbReference type="ARBA" id="ARBA00009437"/>
    </source>
</evidence>
<dbReference type="PANTHER" id="PTHR30126:SF39">
    <property type="entry name" value="HTH-TYPE TRANSCRIPTIONAL REGULATOR CYSL"/>
    <property type="match status" value="1"/>
</dbReference>
<gene>
    <name evidence="6" type="ORF">ANTHELSMS3_04580</name>
</gene>
<keyword evidence="2" id="KW-0805">Transcription regulation</keyword>
<dbReference type="InterPro" id="IPR036388">
    <property type="entry name" value="WH-like_DNA-bd_sf"/>
</dbReference>
<dbReference type="OrthoDB" id="7840053at2"/>
<keyword evidence="7" id="KW-1185">Reference proteome</keyword>
<keyword evidence="6" id="KW-0614">Plasmid</keyword>
<evidence type="ECO:0000313" key="6">
    <source>
        <dbReference type="EMBL" id="ASP23681.1"/>
    </source>
</evidence>
<dbReference type="KEGG" id="aht:ANTHELSMS3_04580"/>
<keyword evidence="3" id="KW-0238">DNA-binding</keyword>
<evidence type="ECO:0000259" key="5">
    <source>
        <dbReference type="PROSITE" id="PS50931"/>
    </source>
</evidence>
<accession>A0A222ECK1</accession>
<dbReference type="FunFam" id="1.10.10.10:FF:000001">
    <property type="entry name" value="LysR family transcriptional regulator"/>
    <property type="match status" value="1"/>
</dbReference>
<dbReference type="InterPro" id="IPR005119">
    <property type="entry name" value="LysR_subst-bd"/>
</dbReference>
<dbReference type="PANTHER" id="PTHR30126">
    <property type="entry name" value="HTH-TYPE TRANSCRIPTIONAL REGULATOR"/>
    <property type="match status" value="1"/>
</dbReference>
<keyword evidence="4" id="KW-0804">Transcription</keyword>
<dbReference type="Proteomes" id="UP000203589">
    <property type="component" value="Plasmid pSMS3-3"/>
</dbReference>
<dbReference type="Gene3D" id="1.10.10.10">
    <property type="entry name" value="Winged helix-like DNA-binding domain superfamily/Winged helix DNA-binding domain"/>
    <property type="match status" value="1"/>
</dbReference>
<geneLocation type="plasmid" evidence="7">
    <name>psms3-3</name>
</geneLocation>
<dbReference type="EMBL" id="CP022543">
    <property type="protein sequence ID" value="ASP23681.1"/>
    <property type="molecule type" value="Genomic_DNA"/>
</dbReference>
<dbReference type="PROSITE" id="PS50931">
    <property type="entry name" value="HTH_LYSR"/>
    <property type="match status" value="1"/>
</dbReference>
<dbReference type="GO" id="GO:0003700">
    <property type="term" value="F:DNA-binding transcription factor activity"/>
    <property type="evidence" value="ECO:0007669"/>
    <property type="project" value="InterPro"/>
</dbReference>
<feature type="domain" description="HTH lysR-type" evidence="5">
    <location>
        <begin position="8"/>
        <end position="65"/>
    </location>
</feature>
<name>A0A222ECK1_9RHOB</name>
<comment type="similarity">
    <text evidence="1">Belongs to the LysR transcriptional regulatory family.</text>
</comment>
<evidence type="ECO:0000256" key="4">
    <source>
        <dbReference type="ARBA" id="ARBA00023163"/>
    </source>
</evidence>